<dbReference type="STRING" id="33114.A0A2G2VL08"/>
<accession>A0A2G2VL08</accession>
<dbReference type="Proteomes" id="UP000224567">
    <property type="component" value="Unassembled WGS sequence"/>
</dbReference>
<gene>
    <name evidence="2" type="ORF">CQW23_25450</name>
</gene>
<proteinExistence type="predicted"/>
<feature type="compositionally biased region" description="Pro residues" evidence="1">
    <location>
        <begin position="126"/>
        <end position="143"/>
    </location>
</feature>
<protein>
    <submittedName>
        <fullName evidence="2">Lycopene epsilon cyclase, chloroplastic</fullName>
    </submittedName>
</protein>
<reference evidence="2 3" key="1">
    <citation type="journal article" date="2017" name="Genome Biol.">
        <title>New reference genome sequences of hot pepper reveal the massive evolution of plant disease-resistance genes by retroduplication.</title>
        <authorList>
            <person name="Kim S."/>
            <person name="Park J."/>
            <person name="Yeom S.I."/>
            <person name="Kim Y.M."/>
            <person name="Seo E."/>
            <person name="Kim K.T."/>
            <person name="Kim M.S."/>
            <person name="Lee J.M."/>
            <person name="Cheong K."/>
            <person name="Shin H.S."/>
            <person name="Kim S.B."/>
            <person name="Han K."/>
            <person name="Lee J."/>
            <person name="Park M."/>
            <person name="Lee H.A."/>
            <person name="Lee H.Y."/>
            <person name="Lee Y."/>
            <person name="Oh S."/>
            <person name="Lee J.H."/>
            <person name="Choi E."/>
            <person name="Choi E."/>
            <person name="Lee S.E."/>
            <person name="Jeon J."/>
            <person name="Kim H."/>
            <person name="Choi G."/>
            <person name="Song H."/>
            <person name="Lee J."/>
            <person name="Lee S.C."/>
            <person name="Kwon J.K."/>
            <person name="Lee H.Y."/>
            <person name="Koo N."/>
            <person name="Hong Y."/>
            <person name="Kim R.W."/>
            <person name="Kang W.H."/>
            <person name="Huh J.H."/>
            <person name="Kang B.C."/>
            <person name="Yang T.J."/>
            <person name="Lee Y.H."/>
            <person name="Bennetzen J.L."/>
            <person name="Choi D."/>
        </authorList>
    </citation>
    <scope>NUCLEOTIDE SEQUENCE [LARGE SCALE GENOMIC DNA]</scope>
    <source>
        <strain evidence="3">cv. PBC81</strain>
    </source>
</reference>
<sequence length="317" mass="35081">MLLQITYQDKATQTEMIEENIHEKILNALTTLSLKVDSMGTEIEKLKLKTSEDKLKSIAMNQLTQQCAELCRSEDNKIPELEGDVGILHKTHNVYQSTSAAMWRGNGQDMWNNSNIAPPGTSGEGPQPPPSSMMRPPPGPPPQSMMHPSPGTSSGPPSMMPPGTSVGGASGSGPPLPPLSYTVLPTEAQLEEKARKWMQLNSNRYSDKRKFGFVETQKEDMPPEHVGKIIRFVTVASGAALGKYLQYELGGPRISVQTAYGVEVEVANNPYDPSLMVFMDYRDNARYNAQSLEAKYPTFLYAMPMTPTRVFFKDFLF</sequence>
<dbReference type="OrthoDB" id="1320885at2759"/>
<dbReference type="PANTHER" id="PTHR39757">
    <property type="match status" value="1"/>
</dbReference>
<feature type="compositionally biased region" description="Low complexity" evidence="1">
    <location>
        <begin position="144"/>
        <end position="164"/>
    </location>
</feature>
<dbReference type="EMBL" id="MLFT02000011">
    <property type="protein sequence ID" value="PHT33650.1"/>
    <property type="molecule type" value="Genomic_DNA"/>
</dbReference>
<dbReference type="PANTHER" id="PTHR39757:SF3">
    <property type="entry name" value="LYCOPENE EPSILON CYCLASE, CHLOROPLASTIC"/>
    <property type="match status" value="1"/>
</dbReference>
<evidence type="ECO:0000313" key="3">
    <source>
        <dbReference type="Proteomes" id="UP000224567"/>
    </source>
</evidence>
<feature type="region of interest" description="Disordered" evidence="1">
    <location>
        <begin position="105"/>
        <end position="180"/>
    </location>
</feature>
<evidence type="ECO:0000256" key="1">
    <source>
        <dbReference type="SAM" id="MobiDB-lite"/>
    </source>
</evidence>
<organism evidence="2 3">
    <name type="scientific">Capsicum baccatum</name>
    <name type="common">Peruvian pepper</name>
    <dbReference type="NCBI Taxonomy" id="33114"/>
    <lineage>
        <taxon>Eukaryota</taxon>
        <taxon>Viridiplantae</taxon>
        <taxon>Streptophyta</taxon>
        <taxon>Embryophyta</taxon>
        <taxon>Tracheophyta</taxon>
        <taxon>Spermatophyta</taxon>
        <taxon>Magnoliopsida</taxon>
        <taxon>eudicotyledons</taxon>
        <taxon>Gunneridae</taxon>
        <taxon>Pentapetalae</taxon>
        <taxon>asterids</taxon>
        <taxon>lamiids</taxon>
        <taxon>Solanales</taxon>
        <taxon>Solanaceae</taxon>
        <taxon>Solanoideae</taxon>
        <taxon>Capsiceae</taxon>
        <taxon>Capsicum</taxon>
    </lineage>
</organism>
<reference evidence="3" key="2">
    <citation type="journal article" date="2017" name="J. Anim. Genet.">
        <title>Multiple reference genome sequences of hot pepper reveal the massive evolution of plant disease resistance genes by retroduplication.</title>
        <authorList>
            <person name="Kim S."/>
            <person name="Park J."/>
            <person name="Yeom S.-I."/>
            <person name="Kim Y.-M."/>
            <person name="Seo E."/>
            <person name="Kim K.-T."/>
            <person name="Kim M.-S."/>
            <person name="Lee J.M."/>
            <person name="Cheong K."/>
            <person name="Shin H.-S."/>
            <person name="Kim S.-B."/>
            <person name="Han K."/>
            <person name="Lee J."/>
            <person name="Park M."/>
            <person name="Lee H.-A."/>
            <person name="Lee H.-Y."/>
            <person name="Lee Y."/>
            <person name="Oh S."/>
            <person name="Lee J.H."/>
            <person name="Choi E."/>
            <person name="Choi E."/>
            <person name="Lee S.E."/>
            <person name="Jeon J."/>
            <person name="Kim H."/>
            <person name="Choi G."/>
            <person name="Song H."/>
            <person name="Lee J."/>
            <person name="Lee S.-C."/>
            <person name="Kwon J.-K."/>
            <person name="Lee H.-Y."/>
            <person name="Koo N."/>
            <person name="Hong Y."/>
            <person name="Kim R.W."/>
            <person name="Kang W.-H."/>
            <person name="Huh J.H."/>
            <person name="Kang B.-C."/>
            <person name="Yang T.-J."/>
            <person name="Lee Y.-H."/>
            <person name="Bennetzen J.L."/>
            <person name="Choi D."/>
        </authorList>
    </citation>
    <scope>NUCLEOTIDE SEQUENCE [LARGE SCALE GENOMIC DNA]</scope>
    <source>
        <strain evidence="3">cv. PBC81</strain>
    </source>
</reference>
<dbReference type="AlphaFoldDB" id="A0A2G2VL08"/>
<keyword evidence="3" id="KW-1185">Reference proteome</keyword>
<evidence type="ECO:0000313" key="2">
    <source>
        <dbReference type="EMBL" id="PHT33650.1"/>
    </source>
</evidence>
<name>A0A2G2VL08_CAPBA</name>
<dbReference type="Pfam" id="PF05834">
    <property type="entry name" value="Lycopene_cycl"/>
    <property type="match status" value="1"/>
</dbReference>
<comment type="caution">
    <text evidence="2">The sequence shown here is derived from an EMBL/GenBank/DDBJ whole genome shotgun (WGS) entry which is preliminary data.</text>
</comment>